<gene>
    <name evidence="3" type="ORF">LCDPAC02_01860</name>
</gene>
<evidence type="ECO:0000256" key="1">
    <source>
        <dbReference type="ARBA" id="ARBA00012274"/>
    </source>
</evidence>
<dbReference type="InterPro" id="IPR012348">
    <property type="entry name" value="RNR-like"/>
</dbReference>
<dbReference type="Gene3D" id="1.10.620.20">
    <property type="entry name" value="Ribonucleotide Reductase, subunit A"/>
    <property type="match status" value="1"/>
</dbReference>
<dbReference type="SUPFAM" id="SSF47240">
    <property type="entry name" value="Ferritin-like"/>
    <property type="match status" value="1"/>
</dbReference>
<dbReference type="GO" id="GO:0009263">
    <property type="term" value="P:deoxyribonucleotide biosynthetic process"/>
    <property type="evidence" value="ECO:0007669"/>
    <property type="project" value="InterPro"/>
</dbReference>
<organism evidence="3">
    <name type="scientific">Pithovirus LCDPAC02</name>
    <dbReference type="NCBI Taxonomy" id="2506601"/>
    <lineage>
        <taxon>Viruses</taxon>
        <taxon>Pithoviruses</taxon>
    </lineage>
</organism>
<sequence length="393" mass="47720">MEMSIKYKHQNLSIENNIMFNSSSYLNNTSLKWRRELLKNHWTENAIDFTNSIKNLQLLNENELKLLNHILELFFILEGDVIGNGFRNLYRFGFKNKSPSFLSYISEYCNNEIVHAISYQKAYEELVLQNKMLTEDILKKLYRKYEQIEVFNNRKEELDRLGNENVDLNWKDFIDLSLIEGIQFRSLFLFIFYFCKDGNFKELGELNRYIFNDETRHTYAAIEFALLLKKEFSISDKEFFEYLFDKIDDFYQKECKVIKYLSLFLENENIENENIENENIENENIENENIEIEAEKYLCWLCKDILNKYSIYITEKEFPQKFKFDKKEYKFRFKEYISSTDSFIVHILKFDNDDIPFYMEKYIINNIHENLHETKLTKYKEPSKIYLGIDDLF</sequence>
<name>A0A481YPY6_9VIRU</name>
<dbReference type="EC" id="1.17.4.1" evidence="1"/>
<dbReference type="GO" id="GO:0004748">
    <property type="term" value="F:ribonucleoside-diphosphate reductase activity, thioredoxin disulfide as acceptor"/>
    <property type="evidence" value="ECO:0007669"/>
    <property type="project" value="UniProtKB-EC"/>
</dbReference>
<dbReference type="EMBL" id="MK500301">
    <property type="protein sequence ID" value="QBK84987.1"/>
    <property type="molecule type" value="Genomic_DNA"/>
</dbReference>
<keyword evidence="2" id="KW-0175">Coiled coil</keyword>
<protein>
    <recommendedName>
        <fullName evidence="1">ribonucleoside-diphosphate reductase</fullName>
        <ecNumber evidence="1">1.17.4.1</ecNumber>
    </recommendedName>
</protein>
<dbReference type="Pfam" id="PF00268">
    <property type="entry name" value="Ribonuc_red_sm"/>
    <property type="match status" value="1"/>
</dbReference>
<dbReference type="InterPro" id="IPR000358">
    <property type="entry name" value="RNR_small_fam"/>
</dbReference>
<evidence type="ECO:0000313" key="3">
    <source>
        <dbReference type="EMBL" id="QBK84987.1"/>
    </source>
</evidence>
<reference evidence="3" key="1">
    <citation type="journal article" date="2019" name="MBio">
        <title>Virus Genomes from Deep Sea Sediments Expand the Ocean Megavirome and Support Independent Origins of Viral Gigantism.</title>
        <authorList>
            <person name="Backstrom D."/>
            <person name="Yutin N."/>
            <person name="Jorgensen S.L."/>
            <person name="Dharamshi J."/>
            <person name="Homa F."/>
            <person name="Zaremba-Niedwiedzka K."/>
            <person name="Spang A."/>
            <person name="Wolf Y.I."/>
            <person name="Koonin E.V."/>
            <person name="Ettema T.J."/>
        </authorList>
    </citation>
    <scope>NUCLEOTIDE SEQUENCE</scope>
</reference>
<feature type="coiled-coil region" evidence="2">
    <location>
        <begin position="263"/>
        <end position="295"/>
    </location>
</feature>
<dbReference type="UniPathway" id="UPA00326"/>
<evidence type="ECO:0000256" key="2">
    <source>
        <dbReference type="SAM" id="Coils"/>
    </source>
</evidence>
<proteinExistence type="predicted"/>
<dbReference type="InterPro" id="IPR009078">
    <property type="entry name" value="Ferritin-like_SF"/>
</dbReference>
<accession>A0A481YPY6</accession>